<comment type="caution">
    <text evidence="1">The sequence shown here is derived from an EMBL/GenBank/DDBJ whole genome shotgun (WGS) entry which is preliminary data.</text>
</comment>
<evidence type="ECO:0008006" key="4">
    <source>
        <dbReference type="Google" id="ProtNLM"/>
    </source>
</evidence>
<dbReference type="PANTHER" id="PTHR32142">
    <property type="entry name" value="B BOX-TYPE DOMAIN-CONTAINING PROTEIN-RELATED"/>
    <property type="match status" value="1"/>
</dbReference>
<reference evidence="1 3" key="1">
    <citation type="journal article" date="2002" name="Nature">
        <title>Sequence and analysis of chromosome 2 of Dictyostelium discoideum.</title>
        <authorList>
            <consortium name="Dictyostelium Genome Sequencing Consortium"/>
            <person name="Glockner G."/>
            <person name="Eichinger L."/>
            <person name="Szafranski K."/>
            <person name="Pachebat J.A."/>
            <person name="Bankier A.T."/>
            <person name="Dear P.H."/>
            <person name="Lehmann R."/>
            <person name="Baumgart C."/>
            <person name="Parra G."/>
            <person name="Abril J.F."/>
            <person name="Guigo R."/>
            <person name="Kumpf K."/>
            <person name="Tunggal B."/>
            <person name="Cox E."/>
            <person name="Quail M.A."/>
            <person name="Platzer M."/>
            <person name="Rosenthal A."/>
            <person name="Noegel A.A."/>
        </authorList>
    </citation>
    <scope>NUCLEOTIDE SEQUENCE [LARGE SCALE GENOMIC DNA]</scope>
    <source>
        <strain evidence="1 3">AX4</strain>
    </source>
</reference>
<keyword evidence="3" id="KW-1185">Reference proteome</keyword>
<dbReference type="HOGENOM" id="CLU_592416_0_0_1"/>
<dbReference type="GeneID" id="8618824"/>
<name>Q556U3_DICDI</name>
<evidence type="ECO:0000313" key="2">
    <source>
        <dbReference type="EMBL" id="EAL70807.1"/>
    </source>
</evidence>
<dbReference type="EMBL" id="AAFI02000011">
    <property type="protein sequence ID" value="EAL70600.1"/>
    <property type="molecule type" value="Genomic_DNA"/>
</dbReference>
<dbReference type="RefSeq" id="XP_644526.1">
    <property type="nucleotide sequence ID" value="XM_639434.1"/>
</dbReference>
<reference evidence="1" key="3">
    <citation type="submission" date="2009-08" db="EMBL/GenBank/DDBJ databases">
        <authorList>
            <consortium name="The Dictyostelium discoideum Sequencing Consortium"/>
            <person name="Eichinger L."/>
            <person name="Pachebat J.A."/>
            <person name="Gloeckner G."/>
            <person name="Rajandream M.-A."/>
            <person name="Sucgang R."/>
            <person name="Song J."/>
            <person name="Cox E.C."/>
            <person name="Tunggal B."/>
            <person name="Szafranski K."/>
            <person name="Konfortov B.A."/>
            <person name="Farbrother P."/>
            <person name="Bankier A.T."/>
            <person name="Lehmann R."/>
            <person name="Hamlin N."/>
            <person name="Xu Q."/>
            <person name="Davies R."/>
            <person name="Gaudet P."/>
            <person name="Fey P."/>
            <person name="Pilcher K."/>
            <person name="Chen G."/>
            <person name="Saunders D."/>
            <person name="Sodergren E."/>
            <person name="Davis P."/>
            <person name="Nie X."/>
            <person name="Kerhornou A."/>
            <person name="Hemphill L."/>
            <person name="Bason N."/>
            <person name="Berriman M."/>
            <person name="Desany B."/>
            <person name="Churcher C."/>
            <person name="Cooper J."/>
            <person name="van Driessche N."/>
            <person name="Cronin A."/>
            <person name="Goodhead I."/>
            <person name="Muzny D."/>
            <person name="Hall N."/>
            <person name="Harper D."/>
            <person name="Lindsay R."/>
            <person name="Hauser H."/>
            <person name="James K."/>
            <person name="Quiles M."/>
            <person name="Buchrieser C."/>
            <person name="Wardroper A."/>
            <person name="Thangavelu M."/>
            <person name="Johnson D."/>
            <person name="Knights A."/>
            <person name="Loulseged H."/>
            <person name="Mungall K."/>
            <person name="Price C."/>
            <person name="Ma J."/>
            <person name="Quail M."/>
            <person name="Hernandez J."/>
            <person name="Rabbinowitsch E."/>
            <person name="Steffen D."/>
            <person name="Sanders M."/>
            <person name="Weinstock G."/>
            <person name="Sharp S."/>
            <person name="Just E."/>
            <person name="Shaulsky G."/>
            <person name="Simmonds M."/>
            <person name="Tivey A."/>
            <person name="White B."/>
            <person name="Walker D."/>
            <person name="Woodward J."/>
            <person name="Winckler T."/>
            <person name="Schleicher M."/>
            <person name="Rosenthal A."/>
            <person name="Rivero F."/>
            <person name="Chisholm R.L."/>
            <person name="Gibbs R."/>
            <person name="Loomis W.F."/>
            <person name="Platzer M."/>
            <person name="Kay R.R."/>
            <person name="Williams J."/>
            <person name="Dear P.H."/>
            <person name="Noegel A.A."/>
            <person name="Barrell B."/>
            <person name="Kuspa A."/>
        </authorList>
    </citation>
    <scope>NUCLEOTIDE SEQUENCE</scope>
    <source>
        <strain evidence="1">AX4</strain>
    </source>
</reference>
<dbReference type="SMR" id="Q556U3"/>
<dbReference type="PaxDb" id="44689-DDB0168064"/>
<gene>
    <name evidence="2" type="ORF">DDB_G0273179</name>
    <name evidence="1" type="ORF">DDB_G0273819</name>
</gene>
<accession>Q86JW0</accession>
<dbReference type="RefSeq" id="XP_644724.1">
    <property type="nucleotide sequence ID" value="XM_639632.1"/>
</dbReference>
<organism evidence="1 3">
    <name type="scientific">Dictyostelium discoideum</name>
    <name type="common">Social amoeba</name>
    <dbReference type="NCBI Taxonomy" id="44689"/>
    <lineage>
        <taxon>Eukaryota</taxon>
        <taxon>Amoebozoa</taxon>
        <taxon>Evosea</taxon>
        <taxon>Eumycetozoa</taxon>
        <taxon>Dictyostelia</taxon>
        <taxon>Dictyosteliales</taxon>
        <taxon>Dictyosteliaceae</taxon>
        <taxon>Dictyostelium</taxon>
    </lineage>
</organism>
<dbReference type="GeneID" id="8619152"/>
<proteinExistence type="predicted"/>
<dbReference type="FunCoup" id="Q556U3">
    <property type="interactions" value="2"/>
</dbReference>
<dbReference type="dictyBase" id="DDB_G0273819"/>
<dbReference type="VEuPathDB" id="AmoebaDB:DDB_G0273819"/>
<evidence type="ECO:0000313" key="1">
    <source>
        <dbReference type="EMBL" id="EAL70600.1"/>
    </source>
</evidence>
<evidence type="ECO:0000313" key="3">
    <source>
        <dbReference type="Proteomes" id="UP000002195"/>
    </source>
</evidence>
<protein>
    <recommendedName>
        <fullName evidence="4">Ankyrin repeat-containing protein</fullName>
    </recommendedName>
</protein>
<dbReference type="AlphaFoldDB" id="Q556U3"/>
<sequence length="501" mass="59473">MDYQLFKKVFNNKYLRNKIFESVSIINKENKFIVKKFNQCGVKWIVMNNHFQLLIYIFKIQANKRKQLTYPLLQRFLEFNQSIEILKILICQVPSFFENLTPIQQFNNSQSLFSSMKSKNELIIKYLIEEKSFEITKISIDFVCCQENYQFFKYLLLIDEKLNKNNNNNNNKNNNLINNSNFQQINLVIKFNDFEFFKELIEKSNNVEILKNYLKNEDTIVSIIKTCGNNLNLEFIKFIFQMFNNEQLKLTTTVIIETIKFGSFDLLKLLLENQDYFSNKFSSIKTSPFINKYCFLYLLVYRCDKEILDYYCKKLNLFNNTTATDDEDDDLSLKETIGDIEVYEKLSNFKNGKTCIISFIGDISSNICYDHNQSSLEMMKYLSGNQYFNSIFTITTTVMDNALFSGRFDIFNWLVKNGNQGCSDKGFHFCCRNMPQYRFQLATILEKFRSNFSDDVILNSISSNDYFRLDKKNHNYLSSFLPQHLKPDFPMEYTPIKTKYL</sequence>
<dbReference type="PANTHER" id="PTHR32142:SF64">
    <property type="entry name" value="ANKYRIN REPEAT-CONTAINING PROTEIN-RELATED"/>
    <property type="match status" value="1"/>
</dbReference>
<dbReference type="KEGG" id="ddi:DDB_G0273819"/>
<dbReference type="Proteomes" id="UP000002195">
    <property type="component" value="Unassembled WGS sequence"/>
</dbReference>
<dbReference type="KEGG" id="ddi:DDB_G0273179"/>
<accession>Q556U3</accession>
<dbReference type="dictyBase" id="DDB_G0273179"/>
<reference evidence="1 3" key="2">
    <citation type="journal article" date="2005" name="Nature">
        <title>The genome of the social amoeba Dictyostelium discoideum.</title>
        <authorList>
            <consortium name="The Dictyostelium discoideum Sequencing Consortium"/>
            <person name="Eichinger L."/>
            <person name="Pachebat J.A."/>
            <person name="Glockner G."/>
            <person name="Rajandream M.A."/>
            <person name="Sucgang R."/>
            <person name="Berriman M."/>
            <person name="Song J."/>
            <person name="Olsen R."/>
            <person name="Szafranski K."/>
            <person name="Xu Q."/>
            <person name="Tunggal B."/>
            <person name="Kummerfeld S."/>
            <person name="Madera M."/>
            <person name="Konfortov B.A."/>
            <person name="Rivero F."/>
            <person name="Bankier A.T."/>
            <person name="Lehmann R."/>
            <person name="Hamlin N."/>
            <person name="Davies R."/>
            <person name="Gaudet P."/>
            <person name="Fey P."/>
            <person name="Pilcher K."/>
            <person name="Chen G."/>
            <person name="Saunders D."/>
            <person name="Sodergren E."/>
            <person name="Davis P."/>
            <person name="Kerhornou A."/>
            <person name="Nie X."/>
            <person name="Hall N."/>
            <person name="Anjard C."/>
            <person name="Hemphill L."/>
            <person name="Bason N."/>
            <person name="Farbrother P."/>
            <person name="Desany B."/>
            <person name="Just E."/>
            <person name="Morio T."/>
            <person name="Rost R."/>
            <person name="Churcher C."/>
            <person name="Cooper J."/>
            <person name="Haydock S."/>
            <person name="van Driessche N."/>
            <person name="Cronin A."/>
            <person name="Goodhead I."/>
            <person name="Muzny D."/>
            <person name="Mourier T."/>
            <person name="Pain A."/>
            <person name="Lu M."/>
            <person name="Harper D."/>
            <person name="Lindsay R."/>
            <person name="Hauser H."/>
            <person name="James K."/>
            <person name="Quiles M."/>
            <person name="Madan Babu M."/>
            <person name="Saito T."/>
            <person name="Buchrieser C."/>
            <person name="Wardroper A."/>
            <person name="Felder M."/>
            <person name="Thangavelu M."/>
            <person name="Johnson D."/>
            <person name="Knights A."/>
            <person name="Loulseged H."/>
            <person name="Mungall K."/>
            <person name="Oliver K."/>
            <person name="Price C."/>
            <person name="Quail M.A."/>
            <person name="Urushihara H."/>
            <person name="Hernandez J."/>
            <person name="Rabbinowitsch E."/>
            <person name="Steffen D."/>
            <person name="Sanders M."/>
            <person name="Ma J."/>
            <person name="Kohara Y."/>
            <person name="Sharp S."/>
            <person name="Simmonds M."/>
            <person name="Spiegler S."/>
            <person name="Tivey A."/>
            <person name="Sugano S."/>
            <person name="White B."/>
            <person name="Walker D."/>
            <person name="Woodward J."/>
            <person name="Winckler T."/>
            <person name="Tanaka Y."/>
            <person name="Shaulsky G."/>
            <person name="Schleicher M."/>
            <person name="Weinstock G."/>
            <person name="Rosenthal A."/>
            <person name="Cox E.C."/>
            <person name="Chisholm R.L."/>
            <person name="Gibbs R."/>
            <person name="Loomis W.F."/>
            <person name="Platzer M."/>
            <person name="Kay R.R."/>
            <person name="Williams J."/>
            <person name="Dear P.H."/>
            <person name="Noegel A.A."/>
            <person name="Barrell B."/>
            <person name="Kuspa A."/>
        </authorList>
    </citation>
    <scope>NUCLEOTIDE SEQUENCE [LARGE SCALE GENOMIC DNA]</scope>
    <source>
        <strain evidence="1 3">AX4</strain>
    </source>
</reference>
<dbReference type="EMBL" id="AAFI02000009">
    <property type="protein sequence ID" value="EAL70807.1"/>
    <property type="molecule type" value="Genomic_DNA"/>
</dbReference>